<reference evidence="10 11" key="1">
    <citation type="journal article" date="2023" name="Nat. Commun.">
        <title>Origin of minicircular mitochondrial genomes in red algae.</title>
        <authorList>
            <person name="Lee Y."/>
            <person name="Cho C.H."/>
            <person name="Lee Y.M."/>
            <person name="Park S.I."/>
            <person name="Yang J.H."/>
            <person name="West J.A."/>
            <person name="Bhattacharya D."/>
            <person name="Yoon H.S."/>
        </authorList>
    </citation>
    <scope>NUCLEOTIDE SEQUENCE [LARGE SCALE GENOMIC DNA]</scope>
    <source>
        <strain evidence="10 11">CCMP1338</strain>
        <tissue evidence="10">Whole cell</tissue>
    </source>
</reference>
<dbReference type="SMART" id="SM00355">
    <property type="entry name" value="ZnF_C2H2"/>
    <property type="match status" value="2"/>
</dbReference>
<dbReference type="GO" id="GO:0008270">
    <property type="term" value="F:zinc ion binding"/>
    <property type="evidence" value="ECO:0007669"/>
    <property type="project" value="UniProtKB-KW"/>
</dbReference>
<dbReference type="InterPro" id="IPR013087">
    <property type="entry name" value="Znf_C2H2_type"/>
</dbReference>
<dbReference type="PANTHER" id="PTHR24404">
    <property type="entry name" value="ZINC FINGER PROTEIN"/>
    <property type="match status" value="1"/>
</dbReference>
<evidence type="ECO:0000256" key="8">
    <source>
        <dbReference type="PROSITE-ProRule" id="PRU00042"/>
    </source>
</evidence>
<dbReference type="InterPro" id="IPR050589">
    <property type="entry name" value="Ikaros_C2H2-ZF"/>
</dbReference>
<evidence type="ECO:0000313" key="10">
    <source>
        <dbReference type="EMBL" id="KAJ8901240.1"/>
    </source>
</evidence>
<evidence type="ECO:0000259" key="9">
    <source>
        <dbReference type="PROSITE" id="PS50157"/>
    </source>
</evidence>
<dbReference type="SUPFAM" id="SSF57667">
    <property type="entry name" value="beta-beta-alpha zinc fingers"/>
    <property type="match status" value="1"/>
</dbReference>
<comment type="subcellular location">
    <subcellularLocation>
        <location evidence="1">Nucleus</location>
    </subcellularLocation>
</comment>
<feature type="domain" description="C2H2-type" evidence="9">
    <location>
        <begin position="36"/>
        <end position="65"/>
    </location>
</feature>
<evidence type="ECO:0000256" key="4">
    <source>
        <dbReference type="ARBA" id="ARBA00022771"/>
    </source>
</evidence>
<dbReference type="GO" id="GO:0006357">
    <property type="term" value="P:regulation of transcription by RNA polymerase II"/>
    <property type="evidence" value="ECO:0007669"/>
    <property type="project" value="TreeGrafter"/>
</dbReference>
<dbReference type="PANTHER" id="PTHR24404:SF114">
    <property type="entry name" value="KLUMPFUSS, ISOFORM B-RELATED"/>
    <property type="match status" value="1"/>
</dbReference>
<keyword evidence="3" id="KW-0677">Repeat</keyword>
<keyword evidence="11" id="KW-1185">Reference proteome</keyword>
<dbReference type="GO" id="GO:0003700">
    <property type="term" value="F:DNA-binding transcription factor activity"/>
    <property type="evidence" value="ECO:0007669"/>
    <property type="project" value="TreeGrafter"/>
</dbReference>
<evidence type="ECO:0000256" key="1">
    <source>
        <dbReference type="ARBA" id="ARBA00004123"/>
    </source>
</evidence>
<dbReference type="Gene3D" id="3.30.160.60">
    <property type="entry name" value="Classic Zinc Finger"/>
    <property type="match status" value="2"/>
</dbReference>
<dbReference type="GO" id="GO:0000978">
    <property type="term" value="F:RNA polymerase II cis-regulatory region sequence-specific DNA binding"/>
    <property type="evidence" value="ECO:0007669"/>
    <property type="project" value="TreeGrafter"/>
</dbReference>
<organism evidence="10 11">
    <name type="scientific">Rhodosorus marinus</name>
    <dbReference type="NCBI Taxonomy" id="101924"/>
    <lineage>
        <taxon>Eukaryota</taxon>
        <taxon>Rhodophyta</taxon>
        <taxon>Stylonematophyceae</taxon>
        <taxon>Stylonematales</taxon>
        <taxon>Stylonemataceae</taxon>
        <taxon>Rhodosorus</taxon>
    </lineage>
</organism>
<evidence type="ECO:0000256" key="6">
    <source>
        <dbReference type="ARBA" id="ARBA00023125"/>
    </source>
</evidence>
<keyword evidence="2" id="KW-0479">Metal-binding</keyword>
<feature type="domain" description="C2H2-type" evidence="9">
    <location>
        <begin position="8"/>
        <end position="35"/>
    </location>
</feature>
<proteinExistence type="predicted"/>
<protein>
    <recommendedName>
        <fullName evidence="9">C2H2-type domain-containing protein</fullName>
    </recommendedName>
</protein>
<evidence type="ECO:0000313" key="11">
    <source>
        <dbReference type="Proteomes" id="UP001157974"/>
    </source>
</evidence>
<keyword evidence="5" id="KW-0862">Zinc</keyword>
<dbReference type="Pfam" id="PF00096">
    <property type="entry name" value="zf-C2H2"/>
    <property type="match status" value="2"/>
</dbReference>
<dbReference type="EMBL" id="JAMWBK010000011">
    <property type="protein sequence ID" value="KAJ8901240.1"/>
    <property type="molecule type" value="Genomic_DNA"/>
</dbReference>
<keyword evidence="6" id="KW-0238">DNA-binding</keyword>
<dbReference type="PROSITE" id="PS50157">
    <property type="entry name" value="ZINC_FINGER_C2H2_2"/>
    <property type="match status" value="2"/>
</dbReference>
<evidence type="ECO:0000256" key="7">
    <source>
        <dbReference type="ARBA" id="ARBA00023242"/>
    </source>
</evidence>
<dbReference type="InterPro" id="IPR036236">
    <property type="entry name" value="Znf_C2H2_sf"/>
</dbReference>
<sequence>MTGRKVEKRCLACGRTFKYRYLLEQHNRVHSGATPYVCKEVDCGRTFKWLSSLKAHLKSHVVNKTIGDEVADEASLTTAKSRNTGLETILEDLFDPVAPIDEEEALDVFTEESDPWKTEDNGKPFGSQEDANFDACFNLLDMDGTYSAYMDTFLTVIPEQV</sequence>
<dbReference type="Proteomes" id="UP001157974">
    <property type="component" value="Unassembled WGS sequence"/>
</dbReference>
<name>A0AAV8UFI4_9RHOD</name>
<keyword evidence="7" id="KW-0539">Nucleus</keyword>
<evidence type="ECO:0000256" key="2">
    <source>
        <dbReference type="ARBA" id="ARBA00022723"/>
    </source>
</evidence>
<gene>
    <name evidence="10" type="ORF">NDN08_007089</name>
</gene>
<evidence type="ECO:0000256" key="5">
    <source>
        <dbReference type="ARBA" id="ARBA00022833"/>
    </source>
</evidence>
<dbReference type="PROSITE" id="PS00028">
    <property type="entry name" value="ZINC_FINGER_C2H2_1"/>
    <property type="match status" value="2"/>
</dbReference>
<evidence type="ECO:0000256" key="3">
    <source>
        <dbReference type="ARBA" id="ARBA00022737"/>
    </source>
</evidence>
<comment type="caution">
    <text evidence="10">The sequence shown here is derived from an EMBL/GenBank/DDBJ whole genome shotgun (WGS) entry which is preliminary data.</text>
</comment>
<accession>A0AAV8UFI4</accession>
<keyword evidence="4 8" id="KW-0863">Zinc-finger</keyword>
<dbReference type="AlphaFoldDB" id="A0AAV8UFI4"/>
<dbReference type="GO" id="GO:0005634">
    <property type="term" value="C:nucleus"/>
    <property type="evidence" value="ECO:0007669"/>
    <property type="project" value="UniProtKB-SubCell"/>
</dbReference>